<dbReference type="EMBL" id="JARACI010001065">
    <property type="protein sequence ID" value="MDD9207220.1"/>
    <property type="molecule type" value="Genomic_DNA"/>
</dbReference>
<comment type="caution">
    <text evidence="1">The sequence shown here is derived from an EMBL/GenBank/DDBJ whole genome shotgun (WGS) entry which is preliminary data.</text>
</comment>
<dbReference type="Proteomes" id="UP001165561">
    <property type="component" value="Unassembled WGS sequence"/>
</dbReference>
<organism evidence="1 2">
    <name type="scientific">Georgenia halotolerans</name>
    <dbReference type="NCBI Taxonomy" id="3028317"/>
    <lineage>
        <taxon>Bacteria</taxon>
        <taxon>Bacillati</taxon>
        <taxon>Actinomycetota</taxon>
        <taxon>Actinomycetes</taxon>
        <taxon>Micrococcales</taxon>
        <taxon>Bogoriellaceae</taxon>
        <taxon>Georgenia</taxon>
    </lineage>
</organism>
<accession>A0ABT5U1E9</accession>
<dbReference type="PANTHER" id="PTHR30528">
    <property type="entry name" value="CYTOPLASMIC PROTEIN"/>
    <property type="match status" value="1"/>
</dbReference>
<reference evidence="1" key="1">
    <citation type="submission" date="2023-02" db="EMBL/GenBank/DDBJ databases">
        <title>Georgenia sp.10Sc9-8, isolated from a soil sample collected from the Taklamakan desert.</title>
        <authorList>
            <person name="Liu S."/>
        </authorList>
    </citation>
    <scope>NUCLEOTIDE SEQUENCE</scope>
    <source>
        <strain evidence="1">10Sc9-8</strain>
    </source>
</reference>
<name>A0ABT5U1E9_9MICO</name>
<proteinExistence type="predicted"/>
<evidence type="ECO:0000313" key="1">
    <source>
        <dbReference type="EMBL" id="MDD9207220.1"/>
    </source>
</evidence>
<sequence>MSNPAPPTLTLAQARRVAVAAQGLDRARPRPWSADLGHLRRAVQRLGVLQIDSVNVLARAHQITLFSRLGPYDTSLVDRAAGTAPRRIVETWGHEACFVPVETYPLLTWTRRRWGSMTDLDAQHPTAVVEVRDVLAAIGPATSRQVEQALGDRYAARGEGWGWRWSVAKRALESLFDAGEVTAAYRTPQFERAYDLTERVLPAHVTGRAVPDHADAVRALVQIAARAHGVGTVRCLSDYFRLPQAPVRRAVAELVEAGVLHPVQVAGWRRPAWLHTGARVPRRTDARALLAPFDSLVFERTRLLDLFGMHYRIGIYTPAARRTHGYYVLPFLLGEHLVARVDLKADRSAGTLLVRSAFAEPAGAPGDDAARRTWPAPAEVVRALAAELREMASWLGLADVVVEPGAPGDLPGPLAADLDRAVD</sequence>
<evidence type="ECO:0000313" key="2">
    <source>
        <dbReference type="Proteomes" id="UP001165561"/>
    </source>
</evidence>
<keyword evidence="2" id="KW-1185">Reference proteome</keyword>
<dbReference type="InterPro" id="IPR009351">
    <property type="entry name" value="AlkZ-like"/>
</dbReference>
<dbReference type="Pfam" id="PF06224">
    <property type="entry name" value="AlkZ-like"/>
    <property type="match status" value="1"/>
</dbReference>
<gene>
    <name evidence="1" type="ORF">PU560_12195</name>
</gene>
<dbReference type="PANTHER" id="PTHR30528:SF0">
    <property type="entry name" value="CYTOPLASMIC PROTEIN"/>
    <property type="match status" value="1"/>
</dbReference>
<protein>
    <submittedName>
        <fullName evidence="1">Crosslink repair DNA glycosylase YcaQ family protein</fullName>
    </submittedName>
</protein>